<sequence>MTVDVRQRRTVKYETGKVLKHAACSSLVVLGSLTAFLSFDFGLTTAACYTVAGVGAVAVTSVGLFTYYWRGVKNEVPGDALLGAIFQQLIEEGLLNLNIDDAYAPPRDGENAETSAVGCSPQADVLWDPSNSGRIVEVDTGDAEWTECDVAR</sequence>
<feature type="transmembrane region" description="Helical" evidence="1">
    <location>
        <begin position="49"/>
        <end position="69"/>
    </location>
</feature>
<organism evidence="2">
    <name type="scientific">Chromera velia CCMP2878</name>
    <dbReference type="NCBI Taxonomy" id="1169474"/>
    <lineage>
        <taxon>Eukaryota</taxon>
        <taxon>Sar</taxon>
        <taxon>Alveolata</taxon>
        <taxon>Colpodellida</taxon>
        <taxon>Chromeraceae</taxon>
        <taxon>Chromera</taxon>
    </lineage>
</organism>
<protein>
    <submittedName>
        <fullName evidence="2">Uncharacterized protein</fullName>
    </submittedName>
</protein>
<accession>A0A0G4F2W4</accession>
<name>A0A0G4F2W4_9ALVE</name>
<reference evidence="2" key="1">
    <citation type="submission" date="2014-11" db="EMBL/GenBank/DDBJ databases">
        <authorList>
            <person name="Otto D Thomas"/>
            <person name="Naeem Raeece"/>
        </authorList>
    </citation>
    <scope>NUCLEOTIDE SEQUENCE</scope>
</reference>
<keyword evidence="1" id="KW-0812">Transmembrane</keyword>
<keyword evidence="1" id="KW-0472">Membrane</keyword>
<dbReference type="EMBL" id="CDMZ01000088">
    <property type="protein sequence ID" value="CEM06383.1"/>
    <property type="molecule type" value="Genomic_DNA"/>
</dbReference>
<gene>
    <name evidence="2" type="ORF">Cvel_2676</name>
</gene>
<proteinExistence type="predicted"/>
<evidence type="ECO:0000313" key="2">
    <source>
        <dbReference type="EMBL" id="CEM06383.1"/>
    </source>
</evidence>
<evidence type="ECO:0000256" key="1">
    <source>
        <dbReference type="SAM" id="Phobius"/>
    </source>
</evidence>
<feature type="transmembrane region" description="Helical" evidence="1">
    <location>
        <begin position="21"/>
        <end position="43"/>
    </location>
</feature>
<keyword evidence="1" id="KW-1133">Transmembrane helix</keyword>
<dbReference type="AlphaFoldDB" id="A0A0G4F2W4"/>
<dbReference type="VEuPathDB" id="CryptoDB:Cvel_2676"/>